<evidence type="ECO:0000259" key="5">
    <source>
        <dbReference type="Pfam" id="PF01258"/>
    </source>
</evidence>
<dbReference type="EMBL" id="NAEW01000001">
    <property type="protein sequence ID" value="OQM43553.1"/>
    <property type="molecule type" value="Genomic_DNA"/>
</dbReference>
<proteinExistence type="predicted"/>
<dbReference type="Proteomes" id="UP000192573">
    <property type="component" value="Unassembled WGS sequence"/>
</dbReference>
<comment type="caution">
    <text evidence="6">The sequence shown here is derived from an EMBL/GenBank/DDBJ whole genome shotgun (WGS) entry which is preliminary data.</text>
</comment>
<dbReference type="Pfam" id="PF01258">
    <property type="entry name" value="zf-dskA_traR"/>
    <property type="match status" value="1"/>
</dbReference>
<evidence type="ECO:0000256" key="2">
    <source>
        <dbReference type="ARBA" id="ARBA00022771"/>
    </source>
</evidence>
<dbReference type="Gene3D" id="1.20.120.910">
    <property type="entry name" value="DksA, coiled-coil domain"/>
    <property type="match status" value="1"/>
</dbReference>
<name>A0A1V8P4S1_CITBR</name>
<protein>
    <recommendedName>
        <fullName evidence="5">Zinc finger DksA/TraR C4-type domain-containing protein</fullName>
    </recommendedName>
</protein>
<feature type="domain" description="Zinc finger DksA/TraR C4-type" evidence="5">
    <location>
        <begin position="58"/>
        <end position="89"/>
    </location>
</feature>
<dbReference type="AlphaFoldDB" id="A0A1V8P4S1"/>
<evidence type="ECO:0000256" key="3">
    <source>
        <dbReference type="ARBA" id="ARBA00022833"/>
    </source>
</evidence>
<evidence type="ECO:0000313" key="6">
    <source>
        <dbReference type="EMBL" id="OQM43553.1"/>
    </source>
</evidence>
<keyword evidence="1" id="KW-0479">Metal-binding</keyword>
<dbReference type="SUPFAM" id="SSF57716">
    <property type="entry name" value="Glucocorticoid receptor-like (DNA-binding domain)"/>
    <property type="match status" value="1"/>
</dbReference>
<keyword evidence="2" id="KW-0863">Zinc-finger</keyword>
<dbReference type="PROSITE" id="PS01102">
    <property type="entry name" value="ZF_DKSA_1"/>
    <property type="match status" value="1"/>
</dbReference>
<feature type="zinc finger region" description="dksA C4-type" evidence="4">
    <location>
        <begin position="60"/>
        <end position="84"/>
    </location>
</feature>
<keyword evidence="3" id="KW-0862">Zinc</keyword>
<reference evidence="6 7" key="1">
    <citation type="submission" date="2017-03" db="EMBL/GenBank/DDBJ databases">
        <authorList>
            <person name="Afonso C.L."/>
            <person name="Miller P.J."/>
            <person name="Scott M.A."/>
            <person name="Spackman E."/>
            <person name="Goraichik I."/>
            <person name="Dimitrov K.M."/>
            <person name="Suarez D.L."/>
            <person name="Swayne D.E."/>
        </authorList>
    </citation>
    <scope>NUCLEOTIDE SEQUENCE [LARGE SCALE GENOMIC DNA]</scope>
    <source>
        <strain evidence="6 7">ATCC 51113</strain>
    </source>
</reference>
<dbReference type="GO" id="GO:0008270">
    <property type="term" value="F:zinc ion binding"/>
    <property type="evidence" value="ECO:0007669"/>
    <property type="project" value="UniProtKB-KW"/>
</dbReference>
<dbReference type="PROSITE" id="PS51128">
    <property type="entry name" value="ZF_DKSA_2"/>
    <property type="match status" value="1"/>
</dbReference>
<sequence>MNLLMWPERLFFRSESERKESDVDELDRAQELAAQFNERCLAEHMRHAHQNTPVSAVRYCEDCDILIPAERLAVQPDAVCCVDCQALREAYGVDQHR</sequence>
<gene>
    <name evidence="6" type="ORF">BZK42_01300</name>
</gene>
<evidence type="ECO:0000256" key="1">
    <source>
        <dbReference type="ARBA" id="ARBA00022723"/>
    </source>
</evidence>
<evidence type="ECO:0000256" key="4">
    <source>
        <dbReference type="PROSITE-ProRule" id="PRU00510"/>
    </source>
</evidence>
<evidence type="ECO:0000313" key="7">
    <source>
        <dbReference type="Proteomes" id="UP000192573"/>
    </source>
</evidence>
<dbReference type="InterPro" id="IPR020458">
    <property type="entry name" value="Znf_DskA_TraR_CS"/>
</dbReference>
<organism evidence="6 7">
    <name type="scientific">Citrobacter braakii</name>
    <dbReference type="NCBI Taxonomy" id="57706"/>
    <lineage>
        <taxon>Bacteria</taxon>
        <taxon>Pseudomonadati</taxon>
        <taxon>Pseudomonadota</taxon>
        <taxon>Gammaproteobacteria</taxon>
        <taxon>Enterobacterales</taxon>
        <taxon>Enterobacteriaceae</taxon>
        <taxon>Citrobacter</taxon>
        <taxon>Citrobacter freundii complex</taxon>
    </lineage>
</organism>
<accession>A0A1V8P4S1</accession>
<dbReference type="InterPro" id="IPR000962">
    <property type="entry name" value="Znf_DskA_TraR"/>
</dbReference>